<feature type="signal peptide" evidence="2">
    <location>
        <begin position="1"/>
        <end position="22"/>
    </location>
</feature>
<feature type="chain" id="PRO_5034749481" evidence="2">
    <location>
        <begin position="23"/>
        <end position="479"/>
    </location>
</feature>
<gene>
    <name evidence="4" type="ORF">SAMN05660830_01225</name>
</gene>
<dbReference type="SUPFAM" id="SSF56954">
    <property type="entry name" value="Outer membrane efflux proteins (OEP)"/>
    <property type="match status" value="1"/>
</dbReference>
<dbReference type="InterPro" id="IPR003423">
    <property type="entry name" value="OMP_efflux"/>
</dbReference>
<comment type="subcellular location">
    <subcellularLocation>
        <location evidence="2">Cell membrane</location>
        <topology evidence="2">Lipid-anchor</topology>
    </subcellularLocation>
</comment>
<keyword evidence="2" id="KW-0732">Signal</keyword>
<proteinExistence type="inferred from homology"/>
<feature type="coiled-coil region" evidence="3">
    <location>
        <begin position="180"/>
        <end position="207"/>
    </location>
</feature>
<dbReference type="RefSeq" id="WP_020000806.1">
    <property type="nucleotide sequence ID" value="NZ_CP192219.1"/>
</dbReference>
<evidence type="ECO:0000313" key="5">
    <source>
        <dbReference type="Proteomes" id="UP000184001"/>
    </source>
</evidence>
<keyword evidence="3" id="KW-0175">Coiled coil</keyword>
<evidence type="ECO:0000256" key="2">
    <source>
        <dbReference type="RuleBase" id="RU362097"/>
    </source>
</evidence>
<comment type="caution">
    <text evidence="4">The sequence shown here is derived from an EMBL/GenBank/DDBJ whole genome shotgun (WGS) entry which is preliminary data.</text>
</comment>
<keyword evidence="2" id="KW-0472">Membrane</keyword>
<dbReference type="GO" id="GO:0005886">
    <property type="term" value="C:plasma membrane"/>
    <property type="evidence" value="ECO:0007669"/>
    <property type="project" value="UniProtKB-SubCell"/>
</dbReference>
<dbReference type="Gene3D" id="2.20.200.10">
    <property type="entry name" value="Outer membrane efflux proteins (OEP)"/>
    <property type="match status" value="1"/>
</dbReference>
<dbReference type="Gene3D" id="1.20.1600.10">
    <property type="entry name" value="Outer membrane efflux proteins (OEP)"/>
    <property type="match status" value="1"/>
</dbReference>
<dbReference type="NCBIfam" id="TIGR01845">
    <property type="entry name" value="outer_NodT"/>
    <property type="match status" value="1"/>
</dbReference>
<accession>A0A8G2FHG1</accession>
<keyword evidence="2" id="KW-1134">Transmembrane beta strand</keyword>
<evidence type="ECO:0000313" key="4">
    <source>
        <dbReference type="EMBL" id="SHI96920.1"/>
    </source>
</evidence>
<name>A0A8G2FHG1_9BACT</name>
<keyword evidence="2" id="KW-0564">Palmitate</keyword>
<protein>
    <submittedName>
        <fullName evidence="4">Efflux transporter, outer membrane factor (OMF) lipoprotein, NodT family</fullName>
    </submittedName>
</protein>
<dbReference type="EMBL" id="FQZR01000003">
    <property type="protein sequence ID" value="SHI96920.1"/>
    <property type="molecule type" value="Genomic_DNA"/>
</dbReference>
<evidence type="ECO:0000256" key="1">
    <source>
        <dbReference type="ARBA" id="ARBA00007613"/>
    </source>
</evidence>
<comment type="similarity">
    <text evidence="1 2">Belongs to the outer membrane factor (OMF) (TC 1.B.17) family.</text>
</comment>
<evidence type="ECO:0000256" key="3">
    <source>
        <dbReference type="SAM" id="Coils"/>
    </source>
</evidence>
<dbReference type="PANTHER" id="PTHR30203">
    <property type="entry name" value="OUTER MEMBRANE CATION EFFLUX PROTEIN"/>
    <property type="match status" value="1"/>
</dbReference>
<reference evidence="4 5" key="1">
    <citation type="submission" date="2016-11" db="EMBL/GenBank/DDBJ databases">
        <authorList>
            <person name="Varghese N."/>
            <person name="Submissions S."/>
        </authorList>
    </citation>
    <scope>NUCLEOTIDE SEQUENCE [LARGE SCALE GENOMIC DNA]</scope>
    <source>
        <strain evidence="4 5">DSM 17919</strain>
    </source>
</reference>
<dbReference type="GO" id="GO:0015562">
    <property type="term" value="F:efflux transmembrane transporter activity"/>
    <property type="evidence" value="ECO:0007669"/>
    <property type="project" value="InterPro"/>
</dbReference>
<dbReference type="InterPro" id="IPR010131">
    <property type="entry name" value="MdtP/NodT-like"/>
</dbReference>
<sequence>MPKYIFPALILSILLCSACAPFAPTHTIQPQVRLDKPYSIQVAGQKSDKLWWESFKSTELNALIEQALSDNFSITIAYARLKQASANLERAGADLYPTLDITGGAKAGRTGTKENTGKPSYYDDTQQYKLGAAAAYEVDLWGRIEAQRSASEQTFYATRADLDAAAVSIAASVAETWVDLLRVREEIAILNEQIENNKKRLEFQELRFINGLAESVDVLQQRQILASSQSELPLLIAKEQVLLNALSVLIGSTPLDRPTIIQKELPKLIALPPTGLPSDLLVNRPDVRSAGYQLFSAEWSVAEARANRLPQFTLNADAAFSSSVAAVLFNNWATTLAGNIMQPLLDGGLRASEVARTRAVVEEQAALYSQTVSEAIQEVEDALINEEQQQEYLRLIAAQRDATAKTLEDAQLRYLQGQSGYLPLLQEVLNVQSLERQMIQQQAELIKLRISLYRALGGGWTYSLAHVQKSSSDDQNEGI</sequence>
<keyword evidence="2" id="KW-0812">Transmembrane</keyword>
<dbReference type="AlphaFoldDB" id="A0A8G2FHG1"/>
<dbReference type="Proteomes" id="UP000184001">
    <property type="component" value="Unassembled WGS sequence"/>
</dbReference>
<dbReference type="Pfam" id="PF02321">
    <property type="entry name" value="OEP"/>
    <property type="match status" value="2"/>
</dbReference>
<organism evidence="4 5">
    <name type="scientific">Halodesulfovibrio aestuarii</name>
    <dbReference type="NCBI Taxonomy" id="126333"/>
    <lineage>
        <taxon>Bacteria</taxon>
        <taxon>Pseudomonadati</taxon>
        <taxon>Thermodesulfobacteriota</taxon>
        <taxon>Desulfovibrionia</taxon>
        <taxon>Desulfovibrionales</taxon>
        <taxon>Desulfovibrionaceae</taxon>
        <taxon>Halodesulfovibrio</taxon>
    </lineage>
</organism>
<keyword evidence="2 4" id="KW-0449">Lipoprotein</keyword>